<evidence type="ECO:0000256" key="6">
    <source>
        <dbReference type="ARBA" id="ARBA00023295"/>
    </source>
</evidence>
<keyword evidence="6 9" id="KW-0326">Glycosidase</keyword>
<reference evidence="12 13" key="1">
    <citation type="journal article" date="2023" name="Hortic Res">
        <title>Pangenome of water caltrop reveals structural variations and asymmetric subgenome divergence after allopolyploidization.</title>
        <authorList>
            <person name="Zhang X."/>
            <person name="Chen Y."/>
            <person name="Wang L."/>
            <person name="Yuan Y."/>
            <person name="Fang M."/>
            <person name="Shi L."/>
            <person name="Lu R."/>
            <person name="Comes H.P."/>
            <person name="Ma Y."/>
            <person name="Chen Y."/>
            <person name="Huang G."/>
            <person name="Zhou Y."/>
            <person name="Zheng Z."/>
            <person name="Qiu Y."/>
        </authorList>
    </citation>
    <scope>NUCLEOTIDE SEQUENCE [LARGE SCALE GENOMIC DNA]</scope>
    <source>
        <tissue evidence="12">Roots</tissue>
    </source>
</reference>
<dbReference type="Proteomes" id="UP001345219">
    <property type="component" value="Chromosome 8"/>
</dbReference>
<dbReference type="GO" id="GO:0071555">
    <property type="term" value="P:cell wall organization"/>
    <property type="evidence" value="ECO:0007669"/>
    <property type="project" value="UniProtKB-KW"/>
</dbReference>
<dbReference type="EMBL" id="JAXIOK010000014">
    <property type="protein sequence ID" value="KAK4755670.1"/>
    <property type="molecule type" value="Genomic_DNA"/>
</dbReference>
<evidence type="ECO:0000256" key="2">
    <source>
        <dbReference type="ARBA" id="ARBA00008834"/>
    </source>
</evidence>
<dbReference type="Pfam" id="PF00295">
    <property type="entry name" value="Glyco_hydro_28"/>
    <property type="match status" value="1"/>
</dbReference>
<evidence type="ECO:0000256" key="1">
    <source>
        <dbReference type="ARBA" id="ARBA00004191"/>
    </source>
</evidence>
<dbReference type="InterPro" id="IPR006626">
    <property type="entry name" value="PbH1"/>
</dbReference>
<evidence type="ECO:0000256" key="9">
    <source>
        <dbReference type="RuleBase" id="RU361169"/>
    </source>
</evidence>
<evidence type="ECO:0000256" key="7">
    <source>
        <dbReference type="ARBA" id="ARBA00023316"/>
    </source>
</evidence>
<protein>
    <recommendedName>
        <fullName evidence="14">Polygalacturonase</fullName>
    </recommendedName>
</protein>
<keyword evidence="7" id="KW-0961">Cell wall biogenesis/degradation</keyword>
<keyword evidence="4" id="KW-0964">Secreted</keyword>
<feature type="signal peptide" evidence="10">
    <location>
        <begin position="1"/>
        <end position="22"/>
    </location>
</feature>
<comment type="similarity">
    <text evidence="2 9">Belongs to the glycosyl hydrolase 28 family.</text>
</comment>
<name>A0AAN7PXI7_9MYRT</name>
<evidence type="ECO:0000313" key="12">
    <source>
        <dbReference type="EMBL" id="KAK4755671.1"/>
    </source>
</evidence>
<dbReference type="GO" id="GO:0004650">
    <property type="term" value="F:polygalacturonase activity"/>
    <property type="evidence" value="ECO:0007669"/>
    <property type="project" value="InterPro"/>
</dbReference>
<dbReference type="InterPro" id="IPR011050">
    <property type="entry name" value="Pectin_lyase_fold/virulence"/>
</dbReference>
<dbReference type="PROSITE" id="PS00502">
    <property type="entry name" value="POLYGALACTURONASE"/>
    <property type="match status" value="1"/>
</dbReference>
<dbReference type="SUPFAM" id="SSF51126">
    <property type="entry name" value="Pectin lyase-like"/>
    <property type="match status" value="1"/>
</dbReference>
<sequence length="393" mass="43051">MSFLRLFLFVLLLEGLLFEAKAQAIKQYNVNDFGAIPDGHTDNSKAFVNAFKGACQYHGHSRVVVPRGTYLVKLAEFNGPCRGPIDFFLTGNVKAAPGPREGGYWFRFGYIDRLTVSGKGTFDGQGQTAWSSNECSKNPNCKGLPISIRFDYVSNSVVSGINSLNSKYFHINVLGCTNLRFQNIRIIAPAESPNTDGIHIGQSKNVRIFDSFIGTGDDCVSIGPESTDIEVSGVHCGPGHGISIGSLGKYTGEKDVSGINVHDCVLDRTDNGLRIKTWASDIKSRLYNVTFRDIILKNTYNSIMIDQQYCPAGGCDTSKASSIQIQDVQYKGIRGTSISPDVEIFRCSRKYPCNNIVLKDIDISYNGKNGPARTRCSFLNGRSFGVQNPKACV</sequence>
<evidence type="ECO:0000256" key="4">
    <source>
        <dbReference type="ARBA" id="ARBA00022525"/>
    </source>
</evidence>
<dbReference type="Gene3D" id="2.160.20.10">
    <property type="entry name" value="Single-stranded right-handed beta-helix, Pectin lyase-like"/>
    <property type="match status" value="1"/>
</dbReference>
<accession>A0AAN7PXI7</accession>
<keyword evidence="5 9" id="KW-0378">Hydrolase</keyword>
<dbReference type="FunFam" id="2.160.20.10:FF:000004">
    <property type="entry name" value="Pectin lyase-like superfamily protein"/>
    <property type="match status" value="1"/>
</dbReference>
<comment type="subcellular location">
    <subcellularLocation>
        <location evidence="1">Secreted</location>
        <location evidence="1">Cell wall</location>
    </subcellularLocation>
</comment>
<evidence type="ECO:0000313" key="13">
    <source>
        <dbReference type="Proteomes" id="UP001345219"/>
    </source>
</evidence>
<proteinExistence type="inferred from homology"/>
<dbReference type="EMBL" id="JAXIOK010000014">
    <property type="protein sequence ID" value="KAK4755671.1"/>
    <property type="molecule type" value="Genomic_DNA"/>
</dbReference>
<evidence type="ECO:0000256" key="10">
    <source>
        <dbReference type="SAM" id="SignalP"/>
    </source>
</evidence>
<feature type="active site" evidence="8">
    <location>
        <position position="240"/>
    </location>
</feature>
<dbReference type="InterPro" id="IPR012334">
    <property type="entry name" value="Pectin_lyas_fold"/>
</dbReference>
<keyword evidence="13" id="KW-1185">Reference proteome</keyword>
<evidence type="ECO:0000256" key="3">
    <source>
        <dbReference type="ARBA" id="ARBA00022512"/>
    </source>
</evidence>
<evidence type="ECO:0000256" key="8">
    <source>
        <dbReference type="PROSITE-ProRule" id="PRU10052"/>
    </source>
</evidence>
<evidence type="ECO:0000256" key="5">
    <source>
        <dbReference type="ARBA" id="ARBA00022801"/>
    </source>
</evidence>
<reference evidence="12" key="2">
    <citation type="submission" date="2023-11" db="EMBL/GenBank/DDBJ databases">
        <authorList>
            <person name="Zhang X."/>
        </authorList>
    </citation>
    <scope>NUCLEOTIDE SEQUENCE</scope>
    <source>
        <tissue evidence="12">Roots</tissue>
    </source>
</reference>
<keyword evidence="3" id="KW-0134">Cell wall</keyword>
<dbReference type="InterPro" id="IPR000743">
    <property type="entry name" value="Glyco_hydro_28"/>
</dbReference>
<gene>
    <name evidence="11" type="ORF">SAY87_009427</name>
    <name evidence="12" type="ORF">SAY87_009428</name>
</gene>
<comment type="caution">
    <text evidence="12">The sequence shown here is derived from an EMBL/GenBank/DDBJ whole genome shotgun (WGS) entry which is preliminary data.</text>
</comment>
<dbReference type="SMART" id="SM00710">
    <property type="entry name" value="PbH1"/>
    <property type="match status" value="6"/>
</dbReference>
<evidence type="ECO:0000313" key="11">
    <source>
        <dbReference type="EMBL" id="KAK4755670.1"/>
    </source>
</evidence>
<evidence type="ECO:0008006" key="14">
    <source>
        <dbReference type="Google" id="ProtNLM"/>
    </source>
</evidence>
<keyword evidence="10" id="KW-0732">Signal</keyword>
<organism evidence="12 13">
    <name type="scientific">Trapa incisa</name>
    <dbReference type="NCBI Taxonomy" id="236973"/>
    <lineage>
        <taxon>Eukaryota</taxon>
        <taxon>Viridiplantae</taxon>
        <taxon>Streptophyta</taxon>
        <taxon>Embryophyta</taxon>
        <taxon>Tracheophyta</taxon>
        <taxon>Spermatophyta</taxon>
        <taxon>Magnoliopsida</taxon>
        <taxon>eudicotyledons</taxon>
        <taxon>Gunneridae</taxon>
        <taxon>Pentapetalae</taxon>
        <taxon>rosids</taxon>
        <taxon>malvids</taxon>
        <taxon>Myrtales</taxon>
        <taxon>Lythraceae</taxon>
        <taxon>Trapa</taxon>
    </lineage>
</organism>
<dbReference type="PANTHER" id="PTHR31375">
    <property type="match status" value="1"/>
</dbReference>
<dbReference type="GO" id="GO:0005975">
    <property type="term" value="P:carbohydrate metabolic process"/>
    <property type="evidence" value="ECO:0007669"/>
    <property type="project" value="InterPro"/>
</dbReference>
<feature type="chain" id="PRO_5044710780" description="Polygalacturonase" evidence="10">
    <location>
        <begin position="23"/>
        <end position="393"/>
    </location>
</feature>
<dbReference type="AlphaFoldDB" id="A0AAN7PXI7"/>